<evidence type="ECO:0000313" key="2">
    <source>
        <dbReference type="EMBL" id="KOM25529.1"/>
    </source>
</evidence>
<feature type="compositionally biased region" description="Polar residues" evidence="1">
    <location>
        <begin position="1"/>
        <end position="10"/>
    </location>
</feature>
<gene>
    <name evidence="2" type="ORF">LR48_Vigan112s000400</name>
</gene>
<dbReference type="EMBL" id="KQ258268">
    <property type="protein sequence ID" value="KOM25529.1"/>
    <property type="molecule type" value="Genomic_DNA"/>
</dbReference>
<feature type="region of interest" description="Disordered" evidence="1">
    <location>
        <begin position="80"/>
        <end position="117"/>
    </location>
</feature>
<accession>A0A0L9T5Z1</accession>
<protein>
    <submittedName>
        <fullName evidence="2">Uncharacterized protein</fullName>
    </submittedName>
</protein>
<reference evidence="3" key="1">
    <citation type="journal article" date="2015" name="Proc. Natl. Acad. Sci. U.S.A.">
        <title>Genome sequencing of adzuki bean (Vigna angularis) provides insight into high starch and low fat accumulation and domestication.</title>
        <authorList>
            <person name="Yang K."/>
            <person name="Tian Z."/>
            <person name="Chen C."/>
            <person name="Luo L."/>
            <person name="Zhao B."/>
            <person name="Wang Z."/>
            <person name="Yu L."/>
            <person name="Li Y."/>
            <person name="Sun Y."/>
            <person name="Li W."/>
            <person name="Chen Y."/>
            <person name="Li Y."/>
            <person name="Zhang Y."/>
            <person name="Ai D."/>
            <person name="Zhao J."/>
            <person name="Shang C."/>
            <person name="Ma Y."/>
            <person name="Wu B."/>
            <person name="Wang M."/>
            <person name="Gao L."/>
            <person name="Sun D."/>
            <person name="Zhang P."/>
            <person name="Guo F."/>
            <person name="Wang W."/>
            <person name="Li Y."/>
            <person name="Wang J."/>
            <person name="Varshney R.K."/>
            <person name="Wang J."/>
            <person name="Ling H.Q."/>
            <person name="Wan P."/>
        </authorList>
    </citation>
    <scope>NUCLEOTIDE SEQUENCE</scope>
    <source>
        <strain evidence="3">cv. Jingnong 6</strain>
    </source>
</reference>
<feature type="region of interest" description="Disordered" evidence="1">
    <location>
        <begin position="1"/>
        <end position="28"/>
    </location>
</feature>
<evidence type="ECO:0000256" key="1">
    <source>
        <dbReference type="SAM" id="MobiDB-lite"/>
    </source>
</evidence>
<evidence type="ECO:0000313" key="3">
    <source>
        <dbReference type="Proteomes" id="UP000053144"/>
    </source>
</evidence>
<dbReference type="Proteomes" id="UP000053144">
    <property type="component" value="Unassembled WGS sequence"/>
</dbReference>
<proteinExistence type="predicted"/>
<sequence>MVTTRLQSAAQRKAPPPTQEPPQDAQPFQMRDMYMCLMESRMQALHRGQVATAEMIIGLYDTPPSRKWTMDEFNTIMGWPENQAQASGARATEASAMEDDDEDDDYEDGDEEEEDDD</sequence>
<name>A0A0L9T5Z1_PHAAN</name>
<feature type="compositionally biased region" description="Acidic residues" evidence="1">
    <location>
        <begin position="96"/>
        <end position="117"/>
    </location>
</feature>
<dbReference type="Gramene" id="KOM25529">
    <property type="protein sequence ID" value="KOM25529"/>
    <property type="gene ID" value="LR48_Vigan112s000400"/>
</dbReference>
<organism evidence="2 3">
    <name type="scientific">Phaseolus angularis</name>
    <name type="common">Azuki bean</name>
    <name type="synonym">Vigna angularis</name>
    <dbReference type="NCBI Taxonomy" id="3914"/>
    <lineage>
        <taxon>Eukaryota</taxon>
        <taxon>Viridiplantae</taxon>
        <taxon>Streptophyta</taxon>
        <taxon>Embryophyta</taxon>
        <taxon>Tracheophyta</taxon>
        <taxon>Spermatophyta</taxon>
        <taxon>Magnoliopsida</taxon>
        <taxon>eudicotyledons</taxon>
        <taxon>Gunneridae</taxon>
        <taxon>Pentapetalae</taxon>
        <taxon>rosids</taxon>
        <taxon>fabids</taxon>
        <taxon>Fabales</taxon>
        <taxon>Fabaceae</taxon>
        <taxon>Papilionoideae</taxon>
        <taxon>50 kb inversion clade</taxon>
        <taxon>NPAAA clade</taxon>
        <taxon>indigoferoid/millettioid clade</taxon>
        <taxon>Phaseoleae</taxon>
        <taxon>Vigna</taxon>
    </lineage>
</organism>
<dbReference type="AlphaFoldDB" id="A0A0L9T5Z1"/>